<feature type="chain" id="PRO_5003231755" evidence="1">
    <location>
        <begin position="19"/>
        <end position="149"/>
    </location>
</feature>
<name>E8U8F7_DEIML</name>
<evidence type="ECO:0000313" key="3">
    <source>
        <dbReference type="Proteomes" id="UP000008635"/>
    </source>
</evidence>
<dbReference type="OrthoDB" id="74039at2"/>
<dbReference type="RefSeq" id="WP_013556851.1">
    <property type="nucleotide sequence ID" value="NC_014958.1"/>
</dbReference>
<dbReference type="AlphaFoldDB" id="E8U8F7"/>
<proteinExistence type="predicted"/>
<dbReference type="Proteomes" id="UP000008635">
    <property type="component" value="Chromosome"/>
</dbReference>
<keyword evidence="1" id="KW-0732">Signal</keyword>
<evidence type="ECO:0000313" key="2">
    <source>
        <dbReference type="EMBL" id="ADV67346.1"/>
    </source>
</evidence>
<gene>
    <name evidence="2" type="ordered locus">Deima_1697</name>
</gene>
<evidence type="ECO:0000256" key="1">
    <source>
        <dbReference type="SAM" id="SignalP"/>
    </source>
</evidence>
<accession>E8U8F7</accession>
<feature type="signal peptide" evidence="1">
    <location>
        <begin position="1"/>
        <end position="18"/>
    </location>
</feature>
<dbReference type="KEGG" id="dmr:Deima_1697"/>
<organism evidence="2 3">
    <name type="scientific">Deinococcus maricopensis (strain DSM 21211 / LMG 22137 / NRRL B-23946 / LB-34)</name>
    <dbReference type="NCBI Taxonomy" id="709986"/>
    <lineage>
        <taxon>Bacteria</taxon>
        <taxon>Thermotogati</taxon>
        <taxon>Deinococcota</taxon>
        <taxon>Deinococci</taxon>
        <taxon>Deinococcales</taxon>
        <taxon>Deinococcaceae</taxon>
        <taxon>Deinococcus</taxon>
    </lineage>
</organism>
<reference evidence="3" key="2">
    <citation type="submission" date="2011-01" db="EMBL/GenBank/DDBJ databases">
        <title>The complete genome of Deinococcus maricopensis DSM 21211.</title>
        <authorList>
            <consortium name="US DOE Joint Genome Institute (JGI-PGF)"/>
            <person name="Lucas S."/>
            <person name="Copeland A."/>
            <person name="Lapidus A."/>
            <person name="Goodwin L."/>
            <person name="Pitluck S."/>
            <person name="Kyrpides N."/>
            <person name="Mavromatis K."/>
            <person name="Pagani I."/>
            <person name="Ivanova N."/>
            <person name="Ovchinnikova G."/>
            <person name="Zeytun A."/>
            <person name="Detter J.C."/>
            <person name="Han C."/>
            <person name="Land M."/>
            <person name="Hauser L."/>
            <person name="Markowitz V."/>
            <person name="Cheng J.-F."/>
            <person name="Hugenholtz P."/>
            <person name="Woyke T."/>
            <person name="Wu D."/>
            <person name="Pukall R."/>
            <person name="Gehrich-Schroeter G."/>
            <person name="Brambilla E."/>
            <person name="Klenk H.-P."/>
            <person name="Eisen J.A."/>
        </authorList>
    </citation>
    <scope>NUCLEOTIDE SEQUENCE [LARGE SCALE GENOMIC DNA]</scope>
    <source>
        <strain evidence="3">DSM 21211 / LMG 22137 / NRRL B-23946 / LB-34</strain>
    </source>
</reference>
<sequence precursor="true">MHRTVATALLAASALAGATSVRPLTFAQQARQAEVIVRATVGAGQTVTEDGLTWTVYPLTVAETIAGNAADLPRRGDQPALYILNGVDDAPTFKAGAEAVLLLYKARLDSPIVGFNAGLYPVEDGKVTRGDTPDLAAFKTALLKAREAQ</sequence>
<protein>
    <submittedName>
        <fullName evidence="2">Uncharacterized protein</fullName>
    </submittedName>
</protein>
<dbReference type="EMBL" id="CP002454">
    <property type="protein sequence ID" value="ADV67346.1"/>
    <property type="molecule type" value="Genomic_DNA"/>
</dbReference>
<dbReference type="STRING" id="709986.Deima_1697"/>
<dbReference type="HOGENOM" id="CLU_146582_0_0_0"/>
<keyword evidence="3" id="KW-1185">Reference proteome</keyword>
<reference evidence="2 3" key="1">
    <citation type="journal article" date="2011" name="Stand. Genomic Sci.">
        <title>Complete genome sequence of Deinococcus maricopensis type strain (LB-34).</title>
        <authorList>
            <person name="Pukall R."/>
            <person name="Zeytun A."/>
            <person name="Lucas S."/>
            <person name="Lapidus A."/>
            <person name="Hammon N."/>
            <person name="Deshpande S."/>
            <person name="Nolan M."/>
            <person name="Cheng J.F."/>
            <person name="Pitluck S."/>
            <person name="Liolios K."/>
            <person name="Pagani I."/>
            <person name="Mikhailova N."/>
            <person name="Ivanova N."/>
            <person name="Mavromatis K."/>
            <person name="Pati A."/>
            <person name="Tapia R."/>
            <person name="Han C."/>
            <person name="Goodwin L."/>
            <person name="Chen A."/>
            <person name="Palaniappan K."/>
            <person name="Land M."/>
            <person name="Hauser L."/>
            <person name="Chang Y.J."/>
            <person name="Jeffries C.D."/>
            <person name="Brambilla E.M."/>
            <person name="Rohde M."/>
            <person name="Goker M."/>
            <person name="Detter J.C."/>
            <person name="Woyke T."/>
            <person name="Bristow J."/>
            <person name="Eisen J.A."/>
            <person name="Markowitz V."/>
            <person name="Hugenholtz P."/>
            <person name="Kyrpides N.C."/>
            <person name="Klenk H.P."/>
        </authorList>
    </citation>
    <scope>NUCLEOTIDE SEQUENCE [LARGE SCALE GENOMIC DNA]</scope>
    <source>
        <strain evidence="3">DSM 21211 / LMG 22137 / NRRL B-23946 / LB-34</strain>
    </source>
</reference>